<dbReference type="VEuPathDB" id="FungiDB:RhiirFUN_013594"/>
<name>A0A916EJ48_9GLOM</name>
<dbReference type="OrthoDB" id="2446090at2759"/>
<dbReference type="EMBL" id="CAGKOT010000072">
    <property type="protein sequence ID" value="CAB5391434.1"/>
    <property type="molecule type" value="Genomic_DNA"/>
</dbReference>
<gene>
    <name evidence="1" type="ORF">CHRIB12_LOCUS21961</name>
</gene>
<proteinExistence type="predicted"/>
<evidence type="ECO:0000313" key="2">
    <source>
        <dbReference type="Proteomes" id="UP000684084"/>
    </source>
</evidence>
<reference evidence="1" key="1">
    <citation type="submission" date="2020-05" db="EMBL/GenBank/DDBJ databases">
        <authorList>
            <person name="Rincon C."/>
            <person name="Sanders R I."/>
            <person name="Robbins C."/>
            <person name="Chaturvedi A."/>
        </authorList>
    </citation>
    <scope>NUCLEOTIDE SEQUENCE</scope>
    <source>
        <strain evidence="1">CHB12</strain>
    </source>
</reference>
<comment type="caution">
    <text evidence="1">The sequence shown here is derived from an EMBL/GenBank/DDBJ whole genome shotgun (WGS) entry which is preliminary data.</text>
</comment>
<sequence>MILKKAQDVNGQRTYLNSTNGQVYLLYFLVENTDKFFGGVSTCTLGHASIKSLGQATKQYWDARQYLWEFLTLRLWVDLTLASLGGPDYAHARDWKKEKKVKPVDGTSVHFHQVTDSSVIGINNG</sequence>
<protein>
    <submittedName>
        <fullName evidence="1">Uncharacterized protein</fullName>
    </submittedName>
</protein>
<organism evidence="1 2">
    <name type="scientific">Rhizophagus irregularis</name>
    <dbReference type="NCBI Taxonomy" id="588596"/>
    <lineage>
        <taxon>Eukaryota</taxon>
        <taxon>Fungi</taxon>
        <taxon>Fungi incertae sedis</taxon>
        <taxon>Mucoromycota</taxon>
        <taxon>Glomeromycotina</taxon>
        <taxon>Glomeromycetes</taxon>
        <taxon>Glomerales</taxon>
        <taxon>Glomeraceae</taxon>
        <taxon>Rhizophagus</taxon>
    </lineage>
</organism>
<accession>A0A916EJ48</accession>
<dbReference type="AlphaFoldDB" id="A0A916EJ48"/>
<dbReference type="Proteomes" id="UP000684084">
    <property type="component" value="Unassembled WGS sequence"/>
</dbReference>
<evidence type="ECO:0000313" key="1">
    <source>
        <dbReference type="EMBL" id="CAB5391434.1"/>
    </source>
</evidence>